<reference evidence="2 3" key="1">
    <citation type="submission" date="2020-08" db="EMBL/GenBank/DDBJ databases">
        <title>Genomic Encyclopedia of Type Strains, Phase IV (KMG-IV): sequencing the most valuable type-strain genomes for metagenomic binning, comparative biology and taxonomic classification.</title>
        <authorList>
            <person name="Goeker M."/>
        </authorList>
    </citation>
    <scope>NUCLEOTIDE SEQUENCE [LARGE SCALE GENOMIC DNA]</scope>
    <source>
        <strain evidence="2 3">DSM 45385</strain>
    </source>
</reference>
<keyword evidence="3" id="KW-1185">Reference proteome</keyword>
<dbReference type="EMBL" id="JACHIN010000006">
    <property type="protein sequence ID" value="MBB5079511.1"/>
    <property type="molecule type" value="Genomic_DNA"/>
</dbReference>
<sequence length="113" mass="11801">MIATSMSVAGLAVRLILVVTLLWGGLLSAMSAFPGSAPLSDFHRDLRSGQVDVIVADVSRVKNPASGKIAALRSMATSLRSPFIPRRCRLPPQPARNWVSQPGASGVPGAAQP</sequence>
<gene>
    <name evidence="2" type="ORF">HNR40_004997</name>
</gene>
<proteinExistence type="predicted"/>
<dbReference type="Proteomes" id="UP000568380">
    <property type="component" value="Unassembled WGS sequence"/>
</dbReference>
<protein>
    <submittedName>
        <fullName evidence="2">Uncharacterized protein</fullName>
    </submittedName>
</protein>
<name>A0A7W8EHJ7_9ACTN</name>
<comment type="caution">
    <text evidence="2">The sequence shown here is derived from an EMBL/GenBank/DDBJ whole genome shotgun (WGS) entry which is preliminary data.</text>
</comment>
<dbReference type="AlphaFoldDB" id="A0A7W8EHJ7"/>
<accession>A0A7W8EHJ7</accession>
<evidence type="ECO:0000313" key="3">
    <source>
        <dbReference type="Proteomes" id="UP000568380"/>
    </source>
</evidence>
<organism evidence="2 3">
    <name type="scientific">Nonomuraea endophytica</name>
    <dbReference type="NCBI Taxonomy" id="714136"/>
    <lineage>
        <taxon>Bacteria</taxon>
        <taxon>Bacillati</taxon>
        <taxon>Actinomycetota</taxon>
        <taxon>Actinomycetes</taxon>
        <taxon>Streptosporangiales</taxon>
        <taxon>Streptosporangiaceae</taxon>
        <taxon>Nonomuraea</taxon>
    </lineage>
</organism>
<dbReference type="RefSeq" id="WP_184965160.1">
    <property type="nucleotide sequence ID" value="NZ_JACHIN010000006.1"/>
</dbReference>
<evidence type="ECO:0000256" key="1">
    <source>
        <dbReference type="SAM" id="MobiDB-lite"/>
    </source>
</evidence>
<evidence type="ECO:0000313" key="2">
    <source>
        <dbReference type="EMBL" id="MBB5079511.1"/>
    </source>
</evidence>
<feature type="region of interest" description="Disordered" evidence="1">
    <location>
        <begin position="92"/>
        <end position="113"/>
    </location>
</feature>